<evidence type="ECO:0000313" key="9">
    <source>
        <dbReference type="EMBL" id="MCK8787557.1"/>
    </source>
</evidence>
<evidence type="ECO:0000256" key="3">
    <source>
        <dbReference type="ARBA" id="ARBA00022723"/>
    </source>
</evidence>
<dbReference type="RefSeq" id="WP_248669606.1">
    <property type="nucleotide sequence ID" value="NZ_JALPRX010000132.1"/>
</dbReference>
<organism evidence="9 10">
    <name type="scientific">Roseomonas acroporae</name>
    <dbReference type="NCBI Taxonomy" id="2937791"/>
    <lineage>
        <taxon>Bacteria</taxon>
        <taxon>Pseudomonadati</taxon>
        <taxon>Pseudomonadota</taxon>
        <taxon>Alphaproteobacteria</taxon>
        <taxon>Acetobacterales</taxon>
        <taxon>Roseomonadaceae</taxon>
        <taxon>Roseomonas</taxon>
    </lineage>
</organism>
<dbReference type="Proteomes" id="UP001139516">
    <property type="component" value="Unassembled WGS sequence"/>
</dbReference>
<dbReference type="GO" id="GO:0046872">
    <property type="term" value="F:metal ion binding"/>
    <property type="evidence" value="ECO:0007669"/>
    <property type="project" value="UniProtKB-KW"/>
</dbReference>
<dbReference type="Gene3D" id="1.10.760.10">
    <property type="entry name" value="Cytochrome c-like domain"/>
    <property type="match status" value="1"/>
</dbReference>
<evidence type="ECO:0000259" key="8">
    <source>
        <dbReference type="PROSITE" id="PS51007"/>
    </source>
</evidence>
<keyword evidence="3 6" id="KW-0479">Metal-binding</keyword>
<accession>A0A9X2BWD2</accession>
<protein>
    <submittedName>
        <fullName evidence="9">C-type cytochrome</fullName>
    </submittedName>
</protein>
<keyword evidence="4" id="KW-0249">Electron transport</keyword>
<evidence type="ECO:0000256" key="4">
    <source>
        <dbReference type="ARBA" id="ARBA00022982"/>
    </source>
</evidence>
<dbReference type="PROSITE" id="PS51007">
    <property type="entry name" value="CYTC"/>
    <property type="match status" value="1"/>
</dbReference>
<proteinExistence type="predicted"/>
<evidence type="ECO:0000256" key="1">
    <source>
        <dbReference type="ARBA" id="ARBA00022448"/>
    </source>
</evidence>
<dbReference type="AlphaFoldDB" id="A0A9X2BWD2"/>
<reference evidence="9" key="1">
    <citation type="submission" date="2022-04" db="EMBL/GenBank/DDBJ databases">
        <title>Roseomonas acroporae sp. nov., isolated from coral Acropora digitifera.</title>
        <authorList>
            <person name="Sun H."/>
        </authorList>
    </citation>
    <scope>NUCLEOTIDE SEQUENCE</scope>
    <source>
        <strain evidence="9">NAR14</strain>
    </source>
</reference>
<feature type="chain" id="PRO_5040819879" evidence="7">
    <location>
        <begin position="21"/>
        <end position="123"/>
    </location>
</feature>
<name>A0A9X2BWD2_9PROT</name>
<dbReference type="PRINTS" id="PR00604">
    <property type="entry name" value="CYTCHRMECIAB"/>
</dbReference>
<keyword evidence="10" id="KW-1185">Reference proteome</keyword>
<evidence type="ECO:0000256" key="5">
    <source>
        <dbReference type="ARBA" id="ARBA00023004"/>
    </source>
</evidence>
<dbReference type="InterPro" id="IPR009056">
    <property type="entry name" value="Cyt_c-like_dom"/>
</dbReference>
<dbReference type="InterPro" id="IPR002327">
    <property type="entry name" value="Cyt_c_1A/1B"/>
</dbReference>
<gene>
    <name evidence="9" type="ORF">M0638_24620</name>
</gene>
<keyword evidence="2 6" id="KW-0349">Heme</keyword>
<sequence length="123" mass="12760">MRHLVLPAAFTILLAQPSLAADADHGKVLFQRQCAACHQVATPRNGVGPSLLGVTNRPAGTAEGFGYSPALKGSGLTWTAENLDAYLANPGGRVPGTRMPTRVANDADRADIVAFLQQGAAPN</sequence>
<evidence type="ECO:0000313" key="10">
    <source>
        <dbReference type="Proteomes" id="UP001139516"/>
    </source>
</evidence>
<comment type="caution">
    <text evidence="9">The sequence shown here is derived from an EMBL/GenBank/DDBJ whole genome shotgun (WGS) entry which is preliminary data.</text>
</comment>
<keyword evidence="1" id="KW-0813">Transport</keyword>
<keyword evidence="7" id="KW-0732">Signal</keyword>
<dbReference type="PANTHER" id="PTHR11961">
    <property type="entry name" value="CYTOCHROME C"/>
    <property type="match status" value="1"/>
</dbReference>
<dbReference type="SUPFAM" id="SSF46626">
    <property type="entry name" value="Cytochrome c"/>
    <property type="match status" value="1"/>
</dbReference>
<feature type="signal peptide" evidence="7">
    <location>
        <begin position="1"/>
        <end position="20"/>
    </location>
</feature>
<dbReference type="EMBL" id="JALPRX010000132">
    <property type="protein sequence ID" value="MCK8787557.1"/>
    <property type="molecule type" value="Genomic_DNA"/>
</dbReference>
<dbReference type="Pfam" id="PF00034">
    <property type="entry name" value="Cytochrom_C"/>
    <property type="match status" value="1"/>
</dbReference>
<evidence type="ECO:0000256" key="6">
    <source>
        <dbReference type="PROSITE-ProRule" id="PRU00433"/>
    </source>
</evidence>
<feature type="domain" description="Cytochrome c" evidence="8">
    <location>
        <begin position="21"/>
        <end position="120"/>
    </location>
</feature>
<evidence type="ECO:0000256" key="7">
    <source>
        <dbReference type="SAM" id="SignalP"/>
    </source>
</evidence>
<evidence type="ECO:0000256" key="2">
    <source>
        <dbReference type="ARBA" id="ARBA00022617"/>
    </source>
</evidence>
<keyword evidence="5 6" id="KW-0408">Iron</keyword>
<dbReference type="GO" id="GO:0020037">
    <property type="term" value="F:heme binding"/>
    <property type="evidence" value="ECO:0007669"/>
    <property type="project" value="InterPro"/>
</dbReference>
<dbReference type="InterPro" id="IPR036909">
    <property type="entry name" value="Cyt_c-like_dom_sf"/>
</dbReference>
<dbReference type="GO" id="GO:0009055">
    <property type="term" value="F:electron transfer activity"/>
    <property type="evidence" value="ECO:0007669"/>
    <property type="project" value="InterPro"/>
</dbReference>